<feature type="transmembrane region" description="Helical" evidence="3">
    <location>
        <begin position="426"/>
        <end position="449"/>
    </location>
</feature>
<evidence type="ECO:0000313" key="6">
    <source>
        <dbReference type="Proteomes" id="UP000015423"/>
    </source>
</evidence>
<dbReference type="Pfam" id="PF19365">
    <property type="entry name" value="DUF5941"/>
    <property type="match status" value="1"/>
</dbReference>
<evidence type="ECO:0000259" key="4">
    <source>
        <dbReference type="Pfam" id="PF19365"/>
    </source>
</evidence>
<keyword evidence="1 2" id="KW-0808">Transferase</keyword>
<feature type="transmembrane region" description="Helical" evidence="3">
    <location>
        <begin position="455"/>
        <end position="473"/>
    </location>
</feature>
<feature type="transmembrane region" description="Helical" evidence="3">
    <location>
        <begin position="363"/>
        <end position="385"/>
    </location>
</feature>
<dbReference type="Pfam" id="PF01066">
    <property type="entry name" value="CDP-OH_P_transf"/>
    <property type="match status" value="1"/>
</dbReference>
<dbReference type="HOGENOM" id="CLU_031116_0_0_11"/>
<feature type="transmembrane region" description="Helical" evidence="3">
    <location>
        <begin position="493"/>
        <end position="517"/>
    </location>
</feature>
<sequence>MSTAIVTGQPVPGSSLENDLRSLGFDVLMAADAAEAEARLAAVPADRRVALVDARFVGHPHALRLGLTDPRFPLAAVPGAVTAQPAARQALTHALVRETAGSGAPGVEAVADGVPDRVTGALGTDGAEIHRPELGSLVAVVPADPQTRNEARQAVAAVDDEAVRLKSAVKSRDGFFTTFFISPYSRYLARWCARRGLTPNQVTTASLLTALIAAGCAATGTRAGFVAAGVLLIASFVLDCTDGQLARYALKYSTLGAWLDATFDRAKEYAYYAGLALGAARGGDDVWALALGAMVLQTCRHVVDFSFNEANHDATANTSPTAALSGRLDSVGWTVWVRRMIVLPIGERWAMIAVLTAATTPRVTFYVLLAGCAFAATYTTAGRVLRSLTRKARRTDRAALALADLADTGPLADVARRVLGGRGLPGLAVPVAALLGGAAVVACSALTGYGSVLPVAGALVYVLASALAVARPLKGALDWLVPPFFRAAEYGTVLALAAKAGVNGALPAAFGLVAAVAYHHYDTVYRIRGNAGAPPAWLVRAIGGQEGRTLLVTVLAALLTASQFKVALTVLAVAVALVVLAESIRFWVSAGAPAVHDEGETA</sequence>
<proteinExistence type="inferred from homology"/>
<dbReference type="Gene3D" id="1.20.120.1760">
    <property type="match status" value="1"/>
</dbReference>
<accession>S5V063</accession>
<keyword evidence="3" id="KW-0812">Transmembrane</keyword>
<dbReference type="KEGG" id="sci:B446_30795"/>
<feature type="domain" description="DUF5941" evidence="4">
    <location>
        <begin position="396"/>
        <end position="602"/>
    </location>
</feature>
<reference evidence="5 6" key="2">
    <citation type="journal article" date="2013" name="J. Biotechnol.">
        <title>Complete genome sequence of the kirromycin producer Streptomyces collinus Tu 365 consisting of a linear chromosome and two linear plasmids.</title>
        <authorList>
            <person name="Ruckert C."/>
            <person name="Szczepanowski R."/>
            <person name="Albersmeier A."/>
            <person name="Goesmann A."/>
            <person name="Iftime D."/>
            <person name="Musiol E.M."/>
            <person name="Blin K."/>
            <person name="Wohlleben W."/>
            <person name="Puhler A."/>
            <person name="Kalinowski J."/>
            <person name="Weber T."/>
        </authorList>
    </citation>
    <scope>NUCLEOTIDE SEQUENCE [LARGE SCALE GENOMIC DNA]</scope>
    <source>
        <strain evidence="6">DSM 40733 / Tue 365</strain>
    </source>
</reference>
<organism evidence="5 6">
    <name type="scientific">Streptomyces collinus (strain DSM 40733 / Tue 365)</name>
    <dbReference type="NCBI Taxonomy" id="1214242"/>
    <lineage>
        <taxon>Bacteria</taxon>
        <taxon>Bacillati</taxon>
        <taxon>Actinomycetota</taxon>
        <taxon>Actinomycetes</taxon>
        <taxon>Kitasatosporales</taxon>
        <taxon>Streptomycetaceae</taxon>
        <taxon>Streptomyces</taxon>
    </lineage>
</organism>
<dbReference type="InterPro" id="IPR000462">
    <property type="entry name" value="CDP-OH_P_trans"/>
</dbReference>
<dbReference type="InterPro" id="IPR048254">
    <property type="entry name" value="CDP_ALCOHOL_P_TRANSF_CS"/>
</dbReference>
<evidence type="ECO:0000313" key="5">
    <source>
        <dbReference type="EMBL" id="AGS72963.1"/>
    </source>
</evidence>
<dbReference type="GO" id="GO:0008654">
    <property type="term" value="P:phospholipid biosynthetic process"/>
    <property type="evidence" value="ECO:0007669"/>
    <property type="project" value="InterPro"/>
</dbReference>
<dbReference type="GO" id="GO:0016780">
    <property type="term" value="F:phosphotransferase activity, for other substituted phosphate groups"/>
    <property type="evidence" value="ECO:0007669"/>
    <property type="project" value="InterPro"/>
</dbReference>
<feature type="transmembrane region" description="Helical" evidence="3">
    <location>
        <begin position="537"/>
        <end position="559"/>
    </location>
</feature>
<keyword evidence="6" id="KW-1185">Reference proteome</keyword>
<keyword evidence="3" id="KW-0472">Membrane</keyword>
<dbReference type="AlphaFoldDB" id="S5V063"/>
<evidence type="ECO:0000256" key="1">
    <source>
        <dbReference type="ARBA" id="ARBA00022679"/>
    </source>
</evidence>
<dbReference type="PATRIC" id="fig|1214242.5.peg.6307"/>
<evidence type="ECO:0000256" key="3">
    <source>
        <dbReference type="SAM" id="Phobius"/>
    </source>
</evidence>
<dbReference type="Proteomes" id="UP000015423">
    <property type="component" value="Chromosome"/>
</dbReference>
<feature type="transmembrane region" description="Helical" evidence="3">
    <location>
        <begin position="566"/>
        <end position="588"/>
    </location>
</feature>
<dbReference type="EMBL" id="CP006259">
    <property type="protein sequence ID" value="AGS72963.1"/>
    <property type="molecule type" value="Genomic_DNA"/>
</dbReference>
<reference evidence="6" key="1">
    <citation type="submission" date="2012-10" db="EMBL/GenBank/DDBJ databases">
        <title>The complete genome sequence of Streptomyces collinus Tu 365.</title>
        <authorList>
            <person name="Ruckert C."/>
            <person name="Szczepanowski R."/>
            <person name="Goesmann A."/>
            <person name="Pross E.K."/>
            <person name="Musiol E.M."/>
            <person name="Blin K."/>
            <person name="Wohlleben W."/>
            <person name="Puhler A."/>
            <person name="Weber T."/>
            <person name="Kalinowski J."/>
        </authorList>
    </citation>
    <scope>NUCLEOTIDE SEQUENCE [LARGE SCALE GENOMIC DNA]</scope>
    <source>
        <strain evidence="6">DSM 40733 / Tue 365</strain>
    </source>
</reference>
<comment type="similarity">
    <text evidence="2">Belongs to the CDP-alcohol phosphatidyltransferase class-I family.</text>
</comment>
<dbReference type="STRING" id="1214242.B446_30795"/>
<dbReference type="InterPro" id="IPR045985">
    <property type="entry name" value="DUF5941"/>
</dbReference>
<name>S5V063_STRC3</name>
<evidence type="ECO:0000256" key="2">
    <source>
        <dbReference type="RuleBase" id="RU003750"/>
    </source>
</evidence>
<dbReference type="PROSITE" id="PS00379">
    <property type="entry name" value="CDP_ALCOHOL_P_TRANSF"/>
    <property type="match status" value="1"/>
</dbReference>
<dbReference type="GO" id="GO:0016020">
    <property type="term" value="C:membrane"/>
    <property type="evidence" value="ECO:0007669"/>
    <property type="project" value="InterPro"/>
</dbReference>
<dbReference type="eggNOG" id="COG0558">
    <property type="taxonomic scope" value="Bacteria"/>
</dbReference>
<dbReference type="InterPro" id="IPR043130">
    <property type="entry name" value="CDP-OH_PTrfase_TM_dom"/>
</dbReference>
<gene>
    <name evidence="5" type="ORF">B446_30795</name>
</gene>
<dbReference type="RefSeq" id="WP_020943373.1">
    <property type="nucleotide sequence ID" value="NC_021985.1"/>
</dbReference>
<keyword evidence="3" id="KW-1133">Transmembrane helix</keyword>
<protein>
    <submittedName>
        <fullName evidence="5">Integral membrane transferase</fullName>
    </submittedName>
</protein>